<evidence type="ECO:0000313" key="1">
    <source>
        <dbReference type="EMBL" id="VFA98994.1"/>
    </source>
</evidence>
<gene>
    <name evidence="1" type="ORF">NCTC10797_02773</name>
</gene>
<evidence type="ECO:0008006" key="3">
    <source>
        <dbReference type="Google" id="ProtNLM"/>
    </source>
</evidence>
<dbReference type="EMBL" id="LR215973">
    <property type="protein sequence ID" value="VFA98994.1"/>
    <property type="molecule type" value="Genomic_DNA"/>
</dbReference>
<organism evidence="1 2">
    <name type="scientific">Nocardia cyriacigeorgica</name>
    <dbReference type="NCBI Taxonomy" id="135487"/>
    <lineage>
        <taxon>Bacteria</taxon>
        <taxon>Bacillati</taxon>
        <taxon>Actinomycetota</taxon>
        <taxon>Actinomycetes</taxon>
        <taxon>Mycobacteriales</taxon>
        <taxon>Nocardiaceae</taxon>
        <taxon>Nocardia</taxon>
    </lineage>
</organism>
<dbReference type="AlphaFoldDB" id="A0A4U8W3G6"/>
<dbReference type="Proteomes" id="UP000290439">
    <property type="component" value="Chromosome"/>
</dbReference>
<name>A0A4U8W3G6_9NOCA</name>
<accession>A0A4U8W3G6</accession>
<sequence length="101" mass="11600">MWEARFATSDAAKGWEELCRTARSNTWEAWIVLTERPTLPENPARQHRLRDTFASRSIGGSVLEQWQYEVTTGGRIWYCPDPAKRIVWVVLASAGHPKQTD</sequence>
<proteinExistence type="predicted"/>
<protein>
    <recommendedName>
        <fullName evidence="3">Type II toxin-antitoxin system RelE/ParE family toxin</fullName>
    </recommendedName>
</protein>
<reference evidence="1 2" key="1">
    <citation type="submission" date="2019-02" db="EMBL/GenBank/DDBJ databases">
        <authorList>
            <consortium name="Pathogen Informatics"/>
        </authorList>
    </citation>
    <scope>NUCLEOTIDE SEQUENCE [LARGE SCALE GENOMIC DNA]</scope>
    <source>
        <strain evidence="1 2">3012STDY6756504</strain>
    </source>
</reference>
<evidence type="ECO:0000313" key="2">
    <source>
        <dbReference type="Proteomes" id="UP000290439"/>
    </source>
</evidence>